<sequence>MPNSSNSGLSVNLMLSQSAISAMAALVGSSFLVVVVVATPNIQIQKVNQNCTVGQPITTSVSKPMPLTRKD</sequence>
<evidence type="ECO:0000313" key="3">
    <source>
        <dbReference type="EMBL" id="MEA5580959.1"/>
    </source>
</evidence>
<feature type="transmembrane region" description="Helical" evidence="1">
    <location>
        <begin position="20"/>
        <end position="39"/>
    </location>
</feature>
<dbReference type="EMBL" id="JAYGHG010000006">
    <property type="protein sequence ID" value="MEA5580959.1"/>
    <property type="molecule type" value="Genomic_DNA"/>
</dbReference>
<keyword evidence="1" id="KW-1133">Transmembrane helix</keyword>
<proteinExistence type="predicted"/>
<feature type="signal peptide" evidence="2">
    <location>
        <begin position="1"/>
        <end position="24"/>
    </location>
</feature>
<protein>
    <submittedName>
        <fullName evidence="3">Uncharacterized protein</fullName>
    </submittedName>
</protein>
<keyword evidence="1" id="KW-0472">Membrane</keyword>
<feature type="chain" id="PRO_5045254323" evidence="2">
    <location>
        <begin position="25"/>
        <end position="71"/>
    </location>
</feature>
<keyword evidence="4" id="KW-1185">Reference proteome</keyword>
<evidence type="ECO:0000256" key="1">
    <source>
        <dbReference type="SAM" id="Phobius"/>
    </source>
</evidence>
<keyword evidence="1" id="KW-0812">Transmembrane</keyword>
<name>A0ABU5UCT5_9CYAN</name>
<accession>A0ABU5UCT5</accession>
<gene>
    <name evidence="3" type="ORF">VB620_06345</name>
</gene>
<dbReference type="Proteomes" id="UP001302120">
    <property type="component" value="Unassembled WGS sequence"/>
</dbReference>
<keyword evidence="2" id="KW-0732">Signal</keyword>
<dbReference type="RefSeq" id="WP_323195299.1">
    <property type="nucleotide sequence ID" value="NZ_JAYGHG010000006.1"/>
</dbReference>
<evidence type="ECO:0000256" key="2">
    <source>
        <dbReference type="SAM" id="SignalP"/>
    </source>
</evidence>
<evidence type="ECO:0000313" key="4">
    <source>
        <dbReference type="Proteomes" id="UP001302120"/>
    </source>
</evidence>
<comment type="caution">
    <text evidence="3">The sequence shown here is derived from an EMBL/GenBank/DDBJ whole genome shotgun (WGS) entry which is preliminary data.</text>
</comment>
<reference evidence="3 4" key="1">
    <citation type="submission" date="2023-12" db="EMBL/GenBank/DDBJ databases">
        <title>Baltic Sea Cyanobacteria.</title>
        <authorList>
            <person name="Delbaje E."/>
            <person name="Fewer D.P."/>
            <person name="Shishido T.K."/>
        </authorList>
    </citation>
    <scope>NUCLEOTIDE SEQUENCE [LARGE SCALE GENOMIC DNA]</scope>
    <source>
        <strain evidence="3 4">UHCC-0300</strain>
    </source>
</reference>
<organism evidence="3 4">
    <name type="scientific">Nodularia harveyana UHCC-0300</name>
    <dbReference type="NCBI Taxonomy" id="2974287"/>
    <lineage>
        <taxon>Bacteria</taxon>
        <taxon>Bacillati</taxon>
        <taxon>Cyanobacteriota</taxon>
        <taxon>Cyanophyceae</taxon>
        <taxon>Nostocales</taxon>
        <taxon>Nodulariaceae</taxon>
        <taxon>Nodularia</taxon>
    </lineage>
</organism>